<proteinExistence type="inferred from homology"/>
<name>A0A2N3PX52_9PROT</name>
<feature type="domain" description="Squalene cyclase C-terminal" evidence="5">
    <location>
        <begin position="312"/>
        <end position="629"/>
    </location>
</feature>
<dbReference type="EMBL" id="PIUM01000007">
    <property type="protein sequence ID" value="PKU24993.1"/>
    <property type="molecule type" value="Genomic_DNA"/>
</dbReference>
<keyword evidence="3" id="KW-0677">Repeat</keyword>
<dbReference type="GO" id="GO:0016104">
    <property type="term" value="P:triterpenoid biosynthetic process"/>
    <property type="evidence" value="ECO:0007669"/>
    <property type="project" value="InterPro"/>
</dbReference>
<dbReference type="AlphaFoldDB" id="A0A2N3PX52"/>
<gene>
    <name evidence="7" type="primary">shc</name>
    <name evidence="7" type="ORF">CWS72_09010</name>
</gene>
<evidence type="ECO:0000256" key="3">
    <source>
        <dbReference type="ARBA" id="ARBA00022737"/>
    </source>
</evidence>
<dbReference type="InterPro" id="IPR006400">
    <property type="entry name" value="Hopene-cyclase"/>
</dbReference>
<evidence type="ECO:0000256" key="2">
    <source>
        <dbReference type="ARBA" id="ARBA00009755"/>
    </source>
</evidence>
<dbReference type="Pfam" id="PF13243">
    <property type="entry name" value="SQHop_cyclase_C"/>
    <property type="match status" value="1"/>
</dbReference>
<dbReference type="NCBIfam" id="TIGR01507">
    <property type="entry name" value="hopene_cyclase"/>
    <property type="match status" value="1"/>
</dbReference>
<dbReference type="GO" id="GO:0005811">
    <property type="term" value="C:lipid droplet"/>
    <property type="evidence" value="ECO:0007669"/>
    <property type="project" value="InterPro"/>
</dbReference>
<feature type="domain" description="Squalene cyclase N-terminal" evidence="6">
    <location>
        <begin position="16"/>
        <end position="302"/>
    </location>
</feature>
<dbReference type="InterPro" id="IPR032696">
    <property type="entry name" value="SQ_cyclase_C"/>
</dbReference>
<accession>A0A2N3PX52</accession>
<reference evidence="8" key="1">
    <citation type="submission" date="2017-12" db="EMBL/GenBank/DDBJ databases">
        <title>Draft genome sequence of Telmatospirillum siberiense 26-4b1T, an acidotolerant peatland alphaproteobacterium potentially involved in sulfur cycling.</title>
        <authorList>
            <person name="Hausmann B."/>
            <person name="Pjevac P."/>
            <person name="Schreck K."/>
            <person name="Herbold C.W."/>
            <person name="Daims H."/>
            <person name="Wagner M."/>
            <person name="Pester M."/>
            <person name="Loy A."/>
        </authorList>
    </citation>
    <scope>NUCLEOTIDE SEQUENCE [LARGE SCALE GENOMIC DNA]</scope>
    <source>
        <strain evidence="8">26-4b1</strain>
    </source>
</reference>
<dbReference type="InterPro" id="IPR032697">
    <property type="entry name" value="SQ_cyclase_N"/>
</dbReference>
<keyword evidence="4" id="KW-0413">Isomerase</keyword>
<evidence type="ECO:0000256" key="1">
    <source>
        <dbReference type="ARBA" id="ARBA00004999"/>
    </source>
</evidence>
<evidence type="ECO:0000313" key="7">
    <source>
        <dbReference type="EMBL" id="PKU24993.1"/>
    </source>
</evidence>
<dbReference type="SUPFAM" id="SSF48239">
    <property type="entry name" value="Terpenoid cyclases/Protein prenyltransferases"/>
    <property type="match status" value="2"/>
</dbReference>
<evidence type="ECO:0000259" key="6">
    <source>
        <dbReference type="Pfam" id="PF13249"/>
    </source>
</evidence>
<sequence>MFDFAEDENSLDAVVSRSAAALMARQQADGHWVFPLEADATIPAEYVLYLHYLDERDPALEEKIGVYLRSIQEEHGGWPLFPGGDLNVSASVKAYFALKALGDDIAAPHMRRAREAILAHGGAAASNVFTRTLLALFGQVPWRAVPVMPVEIMLLPKWFPFHLDKVSYWSRTVIVPLLVLMALKPQARNPLGVHVRELFQVAPEEVRDWHTEPARSRWAYFFRRLDGVLQVVDPWFPKAGRRKAIARARAWVDERLNGEEGLGAIFPAMVNAVLMHDVLGTDPSDPRVVTAKRALRKLVVDEGDRAWVQPCVSPVWDTALACHALLEAGDEASMAAARRGADWLVERQITDVVGDWALQRPDLAPGGWAFQYANPHYPDVDDTAVVMAALDRLDGERYGQVVASGATWIRGMQSEGGGWGAFDAENTHYALNHIPFADHGALLDPPTADVSARCVSALSMLGERREDPVVKQGVDYLLAEQEADGSWFGRWGTNYIYGTWSALAGLNAAGVAHDHPAVRKAVAWLVSKQREDGGWGEDGRSYWDEQPRGDGPVSTASQTAWALLGLMAVGETDSEAVARGVAYLLESRNDEGLWDEEHFTAVGFPRVFYLRYHGYRTFFPVWALARYRNLTSGNAGPVLHAL</sequence>
<evidence type="ECO:0000259" key="5">
    <source>
        <dbReference type="Pfam" id="PF13243"/>
    </source>
</evidence>
<organism evidence="7 8">
    <name type="scientific">Telmatospirillum siberiense</name>
    <dbReference type="NCBI Taxonomy" id="382514"/>
    <lineage>
        <taxon>Bacteria</taxon>
        <taxon>Pseudomonadati</taxon>
        <taxon>Pseudomonadota</taxon>
        <taxon>Alphaproteobacteria</taxon>
        <taxon>Rhodospirillales</taxon>
        <taxon>Rhodospirillaceae</taxon>
        <taxon>Telmatospirillum</taxon>
    </lineage>
</organism>
<comment type="pathway">
    <text evidence="1">Secondary metabolite biosynthesis; hopanoid biosynthesis.</text>
</comment>
<dbReference type="PANTHER" id="PTHR11764">
    <property type="entry name" value="TERPENE CYCLASE/MUTASE FAMILY MEMBER"/>
    <property type="match status" value="1"/>
</dbReference>
<dbReference type="InterPro" id="IPR018333">
    <property type="entry name" value="Squalene_cyclase"/>
</dbReference>
<evidence type="ECO:0000313" key="8">
    <source>
        <dbReference type="Proteomes" id="UP000233293"/>
    </source>
</evidence>
<dbReference type="NCBIfam" id="TIGR01787">
    <property type="entry name" value="squalene_cyclas"/>
    <property type="match status" value="1"/>
</dbReference>
<dbReference type="InterPro" id="IPR008930">
    <property type="entry name" value="Terpenoid_cyclase/PrenylTrfase"/>
</dbReference>
<dbReference type="Gene3D" id="1.50.10.20">
    <property type="match status" value="2"/>
</dbReference>
<dbReference type="CDD" id="cd02892">
    <property type="entry name" value="SQCY_1"/>
    <property type="match status" value="1"/>
</dbReference>
<dbReference type="SFLD" id="SFLDG01016">
    <property type="entry name" value="Prenyltransferase_Like_2"/>
    <property type="match status" value="1"/>
</dbReference>
<dbReference type="GO" id="GO:0016866">
    <property type="term" value="F:intramolecular transferase activity"/>
    <property type="evidence" value="ECO:0007669"/>
    <property type="project" value="InterPro"/>
</dbReference>
<dbReference type="Pfam" id="PF13249">
    <property type="entry name" value="SQHop_cyclase_N"/>
    <property type="match status" value="1"/>
</dbReference>
<comment type="similarity">
    <text evidence="2">Belongs to the terpene cyclase/mutase family.</text>
</comment>
<protein>
    <submittedName>
        <fullName evidence="7">Squalene--hopene cyclase</fullName>
    </submittedName>
</protein>
<keyword evidence="8" id="KW-1185">Reference proteome</keyword>
<comment type="caution">
    <text evidence="7">The sequence shown here is derived from an EMBL/GenBank/DDBJ whole genome shotgun (WGS) entry which is preliminary data.</text>
</comment>
<dbReference type="RefSeq" id="WP_101250252.1">
    <property type="nucleotide sequence ID" value="NZ_PIUM01000007.1"/>
</dbReference>
<dbReference type="PANTHER" id="PTHR11764:SF20">
    <property type="entry name" value="LANOSTEROL SYNTHASE"/>
    <property type="match status" value="1"/>
</dbReference>
<evidence type="ECO:0000256" key="4">
    <source>
        <dbReference type="ARBA" id="ARBA00023235"/>
    </source>
</evidence>
<dbReference type="OrthoDB" id="9758578at2"/>
<dbReference type="UniPathway" id="UPA00337"/>
<dbReference type="Proteomes" id="UP000233293">
    <property type="component" value="Unassembled WGS sequence"/>
</dbReference>